<sequence length="526" mass="59829">MKLFLGLIFFVFCLQFLAVEAYPAAYKVKTVWQIPAGGIVEPLVINYDGNAKKQRISMYTWDFTKAIDTDLIDNGAKKAYHLRISDSEPKCFLDTEETDLHPVLPDLSTWTKLSNTVVRGWQVLHYQMNQTQYGRVNTYDFYCKDDTDKTPVRYHLHGYNILFGSHYDNYLLDYYEYSTTLDSKVFDVPSLCSGDVEEKKITPQISTISASFKKFSTFASEFGKIYKTQEEHTYRQKVFQSNLEMIENHNAQNKGYKLGLNQFSDLTFEEFSSLKLGHKGSVQPGLGQSQYESLGLDVPDYWNWKERGAVAYVKDQCNCGSCWSFSGVGALEGAYYMAFGELKYFSEQNLMDCSWEYGNSACEGGLYFGAYDYIREYGLTTEDQYPYLNVDAYCGYDSSMAEVAITGYLNISTPGDEALLQEMLYINGPLAIAIDVLPDFVFYTEGVYNNTKCGNKFDNLNHGVLLVGYGTENGVDYWLVKNSWSTTWGDQGYIKMIRNADNQCGVGTVPAAPIIDRNKTEKLRSK</sequence>
<reference evidence="6" key="1">
    <citation type="submission" date="2022-08" db="EMBL/GenBank/DDBJ databases">
        <title>Novel sulphate-reducing endosymbionts in the free-living metamonad Anaeramoeba.</title>
        <authorList>
            <person name="Jerlstrom-Hultqvist J."/>
            <person name="Cepicka I."/>
            <person name="Gallot-Lavallee L."/>
            <person name="Salas-Leiva D."/>
            <person name="Curtis B.A."/>
            <person name="Zahonova K."/>
            <person name="Pipaliya S."/>
            <person name="Dacks J."/>
            <person name="Roger A.J."/>
        </authorList>
    </citation>
    <scope>NUCLEOTIDE SEQUENCE</scope>
    <source>
        <strain evidence="6">Busselton2</strain>
    </source>
</reference>
<dbReference type="GO" id="GO:0006508">
    <property type="term" value="P:proteolysis"/>
    <property type="evidence" value="ECO:0007669"/>
    <property type="project" value="InterPro"/>
</dbReference>
<dbReference type="SMART" id="SM00645">
    <property type="entry name" value="Pept_C1"/>
    <property type="match status" value="1"/>
</dbReference>
<dbReference type="PROSITE" id="PS00640">
    <property type="entry name" value="THIOL_PROTEASE_ASN"/>
    <property type="match status" value="1"/>
</dbReference>
<dbReference type="InterPro" id="IPR025661">
    <property type="entry name" value="Pept_asp_AS"/>
</dbReference>
<feature type="signal peptide" evidence="3">
    <location>
        <begin position="1"/>
        <end position="21"/>
    </location>
</feature>
<dbReference type="GO" id="GO:0008234">
    <property type="term" value="F:cysteine-type peptidase activity"/>
    <property type="evidence" value="ECO:0007669"/>
    <property type="project" value="InterPro"/>
</dbReference>
<evidence type="ECO:0000256" key="2">
    <source>
        <dbReference type="ARBA" id="ARBA00023157"/>
    </source>
</evidence>
<dbReference type="Gene3D" id="3.90.70.10">
    <property type="entry name" value="Cysteine proteinases"/>
    <property type="match status" value="1"/>
</dbReference>
<name>A0AAV8A7Q0_9EUKA</name>
<accession>A0AAV8A7Q0</accession>
<dbReference type="InterPro" id="IPR038765">
    <property type="entry name" value="Papain-like_cys_pep_sf"/>
</dbReference>
<dbReference type="InterPro" id="IPR025660">
    <property type="entry name" value="Pept_his_AS"/>
</dbReference>
<dbReference type="PANTHER" id="PTHR12411">
    <property type="entry name" value="CYSTEINE PROTEASE FAMILY C1-RELATED"/>
    <property type="match status" value="1"/>
</dbReference>
<feature type="domain" description="Peptidase C1A papain C-terminal" evidence="4">
    <location>
        <begin position="298"/>
        <end position="514"/>
    </location>
</feature>
<evidence type="ECO:0000259" key="5">
    <source>
        <dbReference type="SMART" id="SM00848"/>
    </source>
</evidence>
<evidence type="ECO:0000256" key="1">
    <source>
        <dbReference type="ARBA" id="ARBA00008455"/>
    </source>
</evidence>
<dbReference type="InterPro" id="IPR000668">
    <property type="entry name" value="Peptidase_C1A_C"/>
</dbReference>
<evidence type="ECO:0008006" key="8">
    <source>
        <dbReference type="Google" id="ProtNLM"/>
    </source>
</evidence>
<keyword evidence="3" id="KW-0732">Signal</keyword>
<dbReference type="InterPro" id="IPR013128">
    <property type="entry name" value="Peptidase_C1A"/>
</dbReference>
<dbReference type="SMART" id="SM00848">
    <property type="entry name" value="Inhibitor_I29"/>
    <property type="match status" value="1"/>
</dbReference>
<dbReference type="InterPro" id="IPR013201">
    <property type="entry name" value="Prot_inhib_I29"/>
</dbReference>
<dbReference type="InterPro" id="IPR000169">
    <property type="entry name" value="Pept_cys_AS"/>
</dbReference>
<evidence type="ECO:0000313" key="7">
    <source>
        <dbReference type="Proteomes" id="UP001146793"/>
    </source>
</evidence>
<comment type="similarity">
    <text evidence="1">Belongs to the peptidase C1 family.</text>
</comment>
<dbReference type="Pfam" id="PF08246">
    <property type="entry name" value="Inhibitor_I29"/>
    <property type="match status" value="1"/>
</dbReference>
<dbReference type="FunFam" id="3.90.70.10:FF:000039">
    <property type="entry name" value="Cysteine proteinase 2, putative"/>
    <property type="match status" value="1"/>
</dbReference>
<dbReference type="PRINTS" id="PR00705">
    <property type="entry name" value="PAPAIN"/>
</dbReference>
<dbReference type="InterPro" id="IPR039417">
    <property type="entry name" value="Peptidase_C1A_papain-like"/>
</dbReference>
<comment type="caution">
    <text evidence="6">The sequence shown here is derived from an EMBL/GenBank/DDBJ whole genome shotgun (WGS) entry which is preliminary data.</text>
</comment>
<feature type="domain" description="Cathepsin propeptide inhibitor" evidence="5">
    <location>
        <begin position="215"/>
        <end position="271"/>
    </location>
</feature>
<dbReference type="CDD" id="cd02248">
    <property type="entry name" value="Peptidase_C1A"/>
    <property type="match status" value="1"/>
</dbReference>
<dbReference type="SUPFAM" id="SSF54001">
    <property type="entry name" value="Cysteine proteinases"/>
    <property type="match status" value="1"/>
</dbReference>
<dbReference type="AlphaFoldDB" id="A0AAV8A7Q0"/>
<dbReference type="PROSITE" id="PS00639">
    <property type="entry name" value="THIOL_PROTEASE_HIS"/>
    <property type="match status" value="1"/>
</dbReference>
<keyword evidence="2" id="KW-1015">Disulfide bond</keyword>
<dbReference type="Pfam" id="PF00112">
    <property type="entry name" value="Peptidase_C1"/>
    <property type="match status" value="1"/>
</dbReference>
<evidence type="ECO:0000259" key="4">
    <source>
        <dbReference type="SMART" id="SM00645"/>
    </source>
</evidence>
<evidence type="ECO:0000313" key="6">
    <source>
        <dbReference type="EMBL" id="KAJ3450308.1"/>
    </source>
</evidence>
<dbReference type="PROSITE" id="PS00139">
    <property type="entry name" value="THIOL_PROTEASE_CYS"/>
    <property type="match status" value="1"/>
</dbReference>
<evidence type="ECO:0000256" key="3">
    <source>
        <dbReference type="SAM" id="SignalP"/>
    </source>
</evidence>
<protein>
    <recommendedName>
        <fullName evidence="8">Cathepsin L</fullName>
    </recommendedName>
</protein>
<organism evidence="6 7">
    <name type="scientific">Anaeramoeba flamelloides</name>
    <dbReference type="NCBI Taxonomy" id="1746091"/>
    <lineage>
        <taxon>Eukaryota</taxon>
        <taxon>Metamonada</taxon>
        <taxon>Anaeramoebidae</taxon>
        <taxon>Anaeramoeba</taxon>
    </lineage>
</organism>
<gene>
    <name evidence="6" type="ORF">M0812_06479</name>
</gene>
<dbReference type="Proteomes" id="UP001146793">
    <property type="component" value="Unassembled WGS sequence"/>
</dbReference>
<feature type="chain" id="PRO_5043967254" description="Cathepsin L" evidence="3">
    <location>
        <begin position="22"/>
        <end position="526"/>
    </location>
</feature>
<dbReference type="EMBL" id="JANTQA010000012">
    <property type="protein sequence ID" value="KAJ3450308.1"/>
    <property type="molecule type" value="Genomic_DNA"/>
</dbReference>
<proteinExistence type="inferred from homology"/>